<accession>A0ABD2PGS8</accession>
<evidence type="ECO:0000256" key="4">
    <source>
        <dbReference type="ARBA" id="ARBA00008905"/>
    </source>
</evidence>
<keyword evidence="6 11" id="KW-0812">Transmembrane</keyword>
<evidence type="ECO:0000313" key="13">
    <source>
        <dbReference type="Proteomes" id="UP001516400"/>
    </source>
</evidence>
<evidence type="ECO:0000256" key="6">
    <source>
        <dbReference type="ARBA" id="ARBA00022692"/>
    </source>
</evidence>
<feature type="signal peptide" evidence="11">
    <location>
        <begin position="1"/>
        <end position="21"/>
    </location>
</feature>
<dbReference type="PANTHER" id="PTHR21049:SF0">
    <property type="entry name" value="DOLICHYL-DIPHOSPHOOLIGOSACCHARIDE--PROTEIN GLYCOSYLTRANSFERASE SUBUNIT 1"/>
    <property type="match status" value="1"/>
</dbReference>
<keyword evidence="7 11" id="KW-0732">Signal</keyword>
<feature type="transmembrane region" description="Helical" evidence="11">
    <location>
        <begin position="434"/>
        <end position="453"/>
    </location>
</feature>
<evidence type="ECO:0000256" key="10">
    <source>
        <dbReference type="ARBA" id="ARBA00023136"/>
    </source>
</evidence>
<comment type="function">
    <text evidence="1 11">Subunit of the oligosaccharyl transferase (OST) complex that catalyzes the initial transfer of a defined glycan (Glc(3)Man(9)GlcNAc(2) in eukaryotes) from the lipid carrier dolichol-pyrophosphate to an asparagine residue within an Asn-X-Ser/Thr consensus motif in nascent polypeptide chains, the first step in protein N-glycosylation. N-glycosylation occurs cotranslationally and the complex associates with the Sec61 complex at the channel-forming translocon complex that mediates protein translocation across the endoplasmic reticulum (ER). All subunits are required for a maximal enzyme activity.</text>
</comment>
<dbReference type="InterPro" id="IPR007676">
    <property type="entry name" value="Ribophorin_I"/>
</dbReference>
<keyword evidence="13" id="KW-1185">Reference proteome</keyword>
<dbReference type="GO" id="GO:0008250">
    <property type="term" value="C:oligosaccharyltransferase complex"/>
    <property type="evidence" value="ECO:0007669"/>
    <property type="project" value="UniProtKB-UniRule"/>
</dbReference>
<feature type="chain" id="PRO_5044535437" description="Dolichyl-diphosphooligosaccharide--protein glycosyltransferase subunit 1" evidence="11">
    <location>
        <begin position="22"/>
        <end position="464"/>
    </location>
</feature>
<keyword evidence="8 11" id="KW-0256">Endoplasmic reticulum</keyword>
<comment type="subcellular location">
    <subcellularLocation>
        <location evidence="2 11">Endoplasmic reticulum membrane</location>
        <topology evidence="2 11">Single-pass type I membrane protein</topology>
    </subcellularLocation>
</comment>
<evidence type="ECO:0000256" key="1">
    <source>
        <dbReference type="ARBA" id="ARBA00002791"/>
    </source>
</evidence>
<comment type="pathway">
    <text evidence="3 11">Protein modification; protein glycosylation.</text>
</comment>
<evidence type="ECO:0000256" key="9">
    <source>
        <dbReference type="ARBA" id="ARBA00022989"/>
    </source>
</evidence>
<sequence>MTIFKMLKFLLFLFFSQLVSAAIVQIDQKLVNKNVERSIDLTSHLVKVTAAITLENTGTSPISNYLIVLEPGTSGNLSFISVKDALKEELVVKPTEVAGHTDKVFYNVILKQPLGGSRTVVLNLEYVLTEAIVPYPNEITQKEKQFVRYFGSHYFYTPYSTTKQTTTVTLNSRNIENYTKLKPVSQSDSSIIYGPYTDVAPFSFDVLSIHYENNAPFLTVTHLHRLIEISHWGNIAVEENIEIVHSGAKLKGPFSRYDYQRDTSSNHHSVKSYRTILPAAAYNIYYRDSNGNISTSTVRTRKDWIELELRPRFPLFGGWRSSYMLGYNVPSYQYLYKKGGNEYVLSMRLLDHIYDDMHVEELETNVVLPVGVKNVKLNAPYEVERLGDGKTFKYLDSLGRVVLRLKKSNLVEQHIQDLEISYEWDTLTLLHEPVLLAVALYVLFIIVIIYVRLDFSINKSEKKE</sequence>
<evidence type="ECO:0000256" key="2">
    <source>
        <dbReference type="ARBA" id="ARBA00004115"/>
    </source>
</evidence>
<evidence type="ECO:0000256" key="3">
    <source>
        <dbReference type="ARBA" id="ARBA00004922"/>
    </source>
</evidence>
<dbReference type="Pfam" id="PF04597">
    <property type="entry name" value="Ribophorin_I"/>
    <property type="match status" value="1"/>
</dbReference>
<comment type="subunit">
    <text evidence="11">Component of the oligosaccharyltransferase (OST) complex.</text>
</comment>
<evidence type="ECO:0000313" key="12">
    <source>
        <dbReference type="EMBL" id="KAL3290028.1"/>
    </source>
</evidence>
<name>A0ABD2PGS8_9CUCU</name>
<gene>
    <name evidence="12" type="ORF">HHI36_023400</name>
</gene>
<comment type="caution">
    <text evidence="12">The sequence shown here is derived from an EMBL/GenBank/DDBJ whole genome shotgun (WGS) entry which is preliminary data.</text>
</comment>
<keyword evidence="9 11" id="KW-1133">Transmembrane helix</keyword>
<evidence type="ECO:0000256" key="5">
    <source>
        <dbReference type="ARBA" id="ARBA00017611"/>
    </source>
</evidence>
<comment type="similarity">
    <text evidence="4 11">Belongs to the OST1 family.</text>
</comment>
<organism evidence="12 13">
    <name type="scientific">Cryptolaemus montrouzieri</name>
    <dbReference type="NCBI Taxonomy" id="559131"/>
    <lineage>
        <taxon>Eukaryota</taxon>
        <taxon>Metazoa</taxon>
        <taxon>Ecdysozoa</taxon>
        <taxon>Arthropoda</taxon>
        <taxon>Hexapoda</taxon>
        <taxon>Insecta</taxon>
        <taxon>Pterygota</taxon>
        <taxon>Neoptera</taxon>
        <taxon>Endopterygota</taxon>
        <taxon>Coleoptera</taxon>
        <taxon>Polyphaga</taxon>
        <taxon>Cucujiformia</taxon>
        <taxon>Coccinelloidea</taxon>
        <taxon>Coccinellidae</taxon>
        <taxon>Scymninae</taxon>
        <taxon>Scymnini</taxon>
        <taxon>Cryptolaemus</taxon>
    </lineage>
</organism>
<dbReference type="AlphaFoldDB" id="A0ABD2PGS8"/>
<evidence type="ECO:0000256" key="11">
    <source>
        <dbReference type="RuleBase" id="RU361143"/>
    </source>
</evidence>
<evidence type="ECO:0000256" key="8">
    <source>
        <dbReference type="ARBA" id="ARBA00022824"/>
    </source>
</evidence>
<keyword evidence="10 11" id="KW-0472">Membrane</keyword>
<dbReference type="Proteomes" id="UP001516400">
    <property type="component" value="Unassembled WGS sequence"/>
</dbReference>
<proteinExistence type="inferred from homology"/>
<reference evidence="12 13" key="1">
    <citation type="journal article" date="2021" name="BMC Biol.">
        <title>Horizontally acquired antibacterial genes associated with adaptive radiation of ladybird beetles.</title>
        <authorList>
            <person name="Li H.S."/>
            <person name="Tang X.F."/>
            <person name="Huang Y.H."/>
            <person name="Xu Z.Y."/>
            <person name="Chen M.L."/>
            <person name="Du X.Y."/>
            <person name="Qiu B.Y."/>
            <person name="Chen P.T."/>
            <person name="Zhang W."/>
            <person name="Slipinski A."/>
            <person name="Escalona H.E."/>
            <person name="Waterhouse R.M."/>
            <person name="Zwick A."/>
            <person name="Pang H."/>
        </authorList>
    </citation>
    <scope>NUCLEOTIDE SEQUENCE [LARGE SCALE GENOMIC DNA]</scope>
    <source>
        <strain evidence="12">SYSU2018</strain>
    </source>
</reference>
<dbReference type="EMBL" id="JABFTP020000186">
    <property type="protein sequence ID" value="KAL3290028.1"/>
    <property type="molecule type" value="Genomic_DNA"/>
</dbReference>
<protein>
    <recommendedName>
        <fullName evidence="5 11">Dolichyl-diphosphooligosaccharide--protein glycosyltransferase subunit 1</fullName>
    </recommendedName>
</protein>
<evidence type="ECO:0000256" key="7">
    <source>
        <dbReference type="ARBA" id="ARBA00022729"/>
    </source>
</evidence>
<dbReference type="PANTHER" id="PTHR21049">
    <property type="entry name" value="RIBOPHORIN I"/>
    <property type="match status" value="1"/>
</dbReference>